<protein>
    <submittedName>
        <fullName evidence="7">Branched-chain amino acid transport system permease protein</fullName>
    </submittedName>
</protein>
<feature type="transmembrane region" description="Helical" evidence="6">
    <location>
        <begin position="565"/>
        <end position="592"/>
    </location>
</feature>
<accession>A0A7W9S5A7</accession>
<reference evidence="7 8" key="1">
    <citation type="submission" date="2020-08" db="EMBL/GenBank/DDBJ databases">
        <title>Genomic Encyclopedia of Type Strains, Phase IV (KMG-IV): sequencing the most valuable type-strain genomes for metagenomic binning, comparative biology and taxonomic classification.</title>
        <authorList>
            <person name="Goeker M."/>
        </authorList>
    </citation>
    <scope>NUCLEOTIDE SEQUENCE [LARGE SCALE GENOMIC DNA]</scope>
    <source>
        <strain evidence="7 8">DSM 11099</strain>
    </source>
</reference>
<feature type="transmembrane region" description="Helical" evidence="6">
    <location>
        <begin position="349"/>
        <end position="369"/>
    </location>
</feature>
<feature type="transmembrane region" description="Helical" evidence="6">
    <location>
        <begin position="128"/>
        <end position="159"/>
    </location>
</feature>
<evidence type="ECO:0000313" key="8">
    <source>
        <dbReference type="Proteomes" id="UP000533306"/>
    </source>
</evidence>
<dbReference type="Pfam" id="PF02653">
    <property type="entry name" value="BPD_transp_2"/>
    <property type="match status" value="2"/>
</dbReference>
<keyword evidence="2" id="KW-1003">Cell membrane</keyword>
<organism evidence="7 8">
    <name type="scientific">Aquamicrobium lusatiense</name>
    <dbReference type="NCBI Taxonomy" id="89772"/>
    <lineage>
        <taxon>Bacteria</taxon>
        <taxon>Pseudomonadati</taxon>
        <taxon>Pseudomonadota</taxon>
        <taxon>Alphaproteobacteria</taxon>
        <taxon>Hyphomicrobiales</taxon>
        <taxon>Phyllobacteriaceae</taxon>
        <taxon>Aquamicrobium</taxon>
    </lineage>
</organism>
<feature type="transmembrane region" description="Helical" evidence="6">
    <location>
        <begin position="525"/>
        <end position="545"/>
    </location>
</feature>
<dbReference type="InterPro" id="IPR001851">
    <property type="entry name" value="ABC_transp_permease"/>
</dbReference>
<evidence type="ECO:0000313" key="7">
    <source>
        <dbReference type="EMBL" id="MBB6014095.1"/>
    </source>
</evidence>
<dbReference type="Proteomes" id="UP000533306">
    <property type="component" value="Unassembled WGS sequence"/>
</dbReference>
<feature type="transmembrane region" description="Helical" evidence="6">
    <location>
        <begin position="92"/>
        <end position="116"/>
    </location>
</feature>
<dbReference type="GO" id="GO:0015658">
    <property type="term" value="F:branched-chain amino acid transmembrane transporter activity"/>
    <property type="evidence" value="ECO:0007669"/>
    <property type="project" value="InterPro"/>
</dbReference>
<evidence type="ECO:0000256" key="1">
    <source>
        <dbReference type="ARBA" id="ARBA00004651"/>
    </source>
</evidence>
<evidence type="ECO:0000256" key="6">
    <source>
        <dbReference type="SAM" id="Phobius"/>
    </source>
</evidence>
<keyword evidence="5 6" id="KW-0472">Membrane</keyword>
<feature type="transmembrane region" description="Helical" evidence="6">
    <location>
        <begin position="432"/>
        <end position="451"/>
    </location>
</feature>
<comment type="caution">
    <text evidence="7">The sequence shown here is derived from an EMBL/GenBank/DDBJ whole genome shotgun (WGS) entry which is preliminary data.</text>
</comment>
<feature type="transmembrane region" description="Helical" evidence="6">
    <location>
        <begin position="12"/>
        <end position="31"/>
    </location>
</feature>
<feature type="transmembrane region" description="Helical" evidence="6">
    <location>
        <begin position="227"/>
        <end position="250"/>
    </location>
</feature>
<feature type="transmembrane region" description="Helical" evidence="6">
    <location>
        <begin position="482"/>
        <end position="504"/>
    </location>
</feature>
<proteinExistence type="predicted"/>
<dbReference type="AlphaFoldDB" id="A0A7W9S5A7"/>
<dbReference type="PANTHER" id="PTHR30482">
    <property type="entry name" value="HIGH-AFFINITY BRANCHED-CHAIN AMINO ACID TRANSPORT SYSTEM PERMEASE"/>
    <property type="match status" value="1"/>
</dbReference>
<feature type="transmembrane region" description="Helical" evidence="6">
    <location>
        <begin position="38"/>
        <end position="55"/>
    </location>
</feature>
<sequence length="626" mass="65029">MLELFFSQVLNGIVIGFVYAMIALGFSLVFGVANIINFAQGALLMLGAFLTFTMVRLHVPLALAIPLAIAITTVTGMLIEKLALRPLQNAPYIAPLLSTLAIAIIFDAGAEMIWSAEIQSFPSPLSSFVILIGSAYITGVDILIVVLSLVVMAALMLFLSRTWTGKALRATAQDPEAAQQMGINVPLMRQFSFGLAGALGALAGVLIGMYYLSVFPQMGIPFGLKGFAAALLGGLSSVPGAIVGGMLLGIFESLASGYVGEGWRDVTAFSVLLLVLIVRPHGLFGNKSLDALGGASGASGGIPTTSVVASMAGSTGRTKQRVIDAPLPVLLGVIALFALLPVLSGSNYLMQIGVQAAIYAMLAVSLTLLTGSAGVISIGHAAFFGVGAYAAALASVAWSIPAEAAFLFAGVAGAVFAAVLYAPTLRLSGHTVGLATLAIGQIVYLVCLNWVDLTRGPMGIPGVQRPSLFIGGLDMRSLSAQYWQALVVLGIVVAVAFAVLNSPIGRTWRAIREDRLAAHASGVPVARYLTLAFLVSGFLAGLAGAQFAFLQNFVSPDSFIIDTSIVLISMIVLGGLGNITGALIGGVVLALLPEVLREFAEYRMVAYGLILLLLLRFRPQGLAGTR</sequence>
<keyword evidence="3 6" id="KW-0812">Transmembrane</keyword>
<dbReference type="PANTHER" id="PTHR30482:SF20">
    <property type="entry name" value="HIGH-AFFINITY BRANCHED-CHAIN AMINO ACID TRANSPORT SYSTEM PERMEASE PROTEIN LIVM"/>
    <property type="match status" value="1"/>
</dbReference>
<dbReference type="CDD" id="cd06581">
    <property type="entry name" value="TM_PBP1_LivM_like"/>
    <property type="match status" value="1"/>
</dbReference>
<feature type="transmembrane region" description="Helical" evidence="6">
    <location>
        <begin position="599"/>
        <end position="617"/>
    </location>
</feature>
<dbReference type="InterPro" id="IPR043428">
    <property type="entry name" value="LivM-like"/>
</dbReference>
<keyword evidence="4 6" id="KW-1133">Transmembrane helix</keyword>
<feature type="transmembrane region" description="Helical" evidence="6">
    <location>
        <begin position="381"/>
        <end position="400"/>
    </location>
</feature>
<feature type="transmembrane region" description="Helical" evidence="6">
    <location>
        <begin position="406"/>
        <end position="425"/>
    </location>
</feature>
<evidence type="ECO:0000256" key="5">
    <source>
        <dbReference type="ARBA" id="ARBA00023136"/>
    </source>
</evidence>
<gene>
    <name evidence="7" type="ORF">HNR59_003489</name>
</gene>
<feature type="transmembrane region" description="Helical" evidence="6">
    <location>
        <begin position="325"/>
        <end position="343"/>
    </location>
</feature>
<dbReference type="CDD" id="cd06582">
    <property type="entry name" value="TM_PBP1_LivH_like"/>
    <property type="match status" value="1"/>
</dbReference>
<keyword evidence="8" id="KW-1185">Reference proteome</keyword>
<evidence type="ECO:0000256" key="3">
    <source>
        <dbReference type="ARBA" id="ARBA00022692"/>
    </source>
</evidence>
<dbReference type="EMBL" id="JACHEU010000004">
    <property type="protein sequence ID" value="MBB6014095.1"/>
    <property type="molecule type" value="Genomic_DNA"/>
</dbReference>
<name>A0A7W9S5A7_9HYPH</name>
<dbReference type="GO" id="GO:0005886">
    <property type="term" value="C:plasma membrane"/>
    <property type="evidence" value="ECO:0007669"/>
    <property type="project" value="UniProtKB-SubCell"/>
</dbReference>
<evidence type="ECO:0000256" key="2">
    <source>
        <dbReference type="ARBA" id="ARBA00022475"/>
    </source>
</evidence>
<evidence type="ECO:0000256" key="4">
    <source>
        <dbReference type="ARBA" id="ARBA00022989"/>
    </source>
</evidence>
<comment type="subcellular location">
    <subcellularLocation>
        <location evidence="1">Cell membrane</location>
        <topology evidence="1">Multi-pass membrane protein</topology>
    </subcellularLocation>
</comment>
<feature type="transmembrane region" description="Helical" evidence="6">
    <location>
        <begin position="61"/>
        <end position="80"/>
    </location>
</feature>
<dbReference type="RefSeq" id="WP_183832285.1">
    <property type="nucleotide sequence ID" value="NZ_JACHEU010000004.1"/>
</dbReference>
<feature type="transmembrane region" description="Helical" evidence="6">
    <location>
        <begin position="191"/>
        <end position="212"/>
    </location>
</feature>